<proteinExistence type="predicted"/>
<feature type="signal peptide" evidence="1">
    <location>
        <begin position="1"/>
        <end position="21"/>
    </location>
</feature>
<keyword evidence="1" id="KW-0732">Signal</keyword>
<dbReference type="Pfam" id="PF14060">
    <property type="entry name" value="DUF4252"/>
    <property type="match status" value="1"/>
</dbReference>
<dbReference type="RefSeq" id="WP_148368698.1">
    <property type="nucleotide sequence ID" value="NZ_VSKM01000003.1"/>
</dbReference>
<organism evidence="2 3">
    <name type="scientific">Bizionia saleffrena</name>
    <dbReference type="NCBI Taxonomy" id="291189"/>
    <lineage>
        <taxon>Bacteria</taxon>
        <taxon>Pseudomonadati</taxon>
        <taxon>Bacteroidota</taxon>
        <taxon>Flavobacteriia</taxon>
        <taxon>Flavobacteriales</taxon>
        <taxon>Flavobacteriaceae</taxon>
        <taxon>Bizionia</taxon>
    </lineage>
</organism>
<keyword evidence="3" id="KW-1185">Reference proteome</keyword>
<sequence length="187" mass="20954">MKNSIILFALAVILMPLTALAQNDIFSRYSDDSNVTYVSIKPKMFQMLAKMDINSDDAEAKEFMQMVNSITSFKTLATDDKAIAADVSKWVKSRSNVLEELMEVKDNGMIVKFFVKEGKDEDHVAELLMFVNGLDAVMNDADININGKKRSLQTVVVSFTGDINLNQISKLTKKFDLPGSDELEKKK</sequence>
<dbReference type="InterPro" id="IPR025348">
    <property type="entry name" value="DUF4252"/>
</dbReference>
<reference evidence="2 3" key="1">
    <citation type="submission" date="2019-08" db="EMBL/GenBank/DDBJ databases">
        <title>Genomes of Antarctic Bizionia species.</title>
        <authorList>
            <person name="Bowman J.P."/>
        </authorList>
    </citation>
    <scope>NUCLEOTIDE SEQUENCE [LARGE SCALE GENOMIC DNA]</scope>
    <source>
        <strain evidence="2 3">HFD</strain>
    </source>
</reference>
<evidence type="ECO:0000313" key="3">
    <source>
        <dbReference type="Proteomes" id="UP000323324"/>
    </source>
</evidence>
<accession>A0A8H2LGM1</accession>
<comment type="caution">
    <text evidence="2">The sequence shown here is derived from an EMBL/GenBank/DDBJ whole genome shotgun (WGS) entry which is preliminary data.</text>
</comment>
<dbReference type="AlphaFoldDB" id="A0A8H2LGM1"/>
<name>A0A8H2LGM1_9FLAO</name>
<gene>
    <name evidence="2" type="ORF">ES676_03700</name>
</gene>
<protein>
    <submittedName>
        <fullName evidence="2">DUF4252 domain-containing protein</fullName>
    </submittedName>
</protein>
<feature type="chain" id="PRO_5034197124" evidence="1">
    <location>
        <begin position="22"/>
        <end position="187"/>
    </location>
</feature>
<dbReference type="EMBL" id="VSKM01000003">
    <property type="protein sequence ID" value="TYB77409.1"/>
    <property type="molecule type" value="Genomic_DNA"/>
</dbReference>
<evidence type="ECO:0000313" key="2">
    <source>
        <dbReference type="EMBL" id="TYB77409.1"/>
    </source>
</evidence>
<dbReference type="Proteomes" id="UP000323324">
    <property type="component" value="Unassembled WGS sequence"/>
</dbReference>
<evidence type="ECO:0000256" key="1">
    <source>
        <dbReference type="SAM" id="SignalP"/>
    </source>
</evidence>